<dbReference type="RefSeq" id="WP_377478966.1">
    <property type="nucleotide sequence ID" value="NZ_JBHUOX010000001.1"/>
</dbReference>
<proteinExistence type="predicted"/>
<dbReference type="SUPFAM" id="SSF53756">
    <property type="entry name" value="UDP-Glycosyltransferase/glycogen phosphorylase"/>
    <property type="match status" value="1"/>
</dbReference>
<dbReference type="PANTHER" id="PTHR12526">
    <property type="entry name" value="GLYCOSYLTRANSFERASE"/>
    <property type="match status" value="1"/>
</dbReference>
<keyword evidence="3" id="KW-1185">Reference proteome</keyword>
<evidence type="ECO:0000313" key="3">
    <source>
        <dbReference type="Proteomes" id="UP001597641"/>
    </source>
</evidence>
<comment type="caution">
    <text evidence="2">The sequence shown here is derived from an EMBL/GenBank/DDBJ whole genome shotgun (WGS) entry which is preliminary data.</text>
</comment>
<feature type="region of interest" description="Disordered" evidence="1">
    <location>
        <begin position="1"/>
        <end position="38"/>
    </location>
</feature>
<name>A0ABW6BLB9_9BACT</name>
<dbReference type="Pfam" id="PF13692">
    <property type="entry name" value="Glyco_trans_1_4"/>
    <property type="match status" value="1"/>
</dbReference>
<dbReference type="Gene3D" id="3.40.50.2000">
    <property type="entry name" value="Glycogen Phosphorylase B"/>
    <property type="match status" value="1"/>
</dbReference>
<dbReference type="CDD" id="cd04950">
    <property type="entry name" value="GT4_TuaH-like"/>
    <property type="match status" value="1"/>
</dbReference>
<gene>
    <name evidence="2" type="ORF">ACFS7Z_00030</name>
</gene>
<dbReference type="PANTHER" id="PTHR12526:SF630">
    <property type="entry name" value="GLYCOSYLTRANSFERASE"/>
    <property type="match status" value="1"/>
</dbReference>
<dbReference type="EMBL" id="JBHUOX010000001">
    <property type="protein sequence ID" value="MFD2998733.1"/>
    <property type="molecule type" value="Genomic_DNA"/>
</dbReference>
<sequence length="415" mass="47656">MREETQDNFVQTTIEKTEDKVRRTDKSHNRKKERKETGLESFLENMPDVVCLSHLRWDFVYQRPQHLLSRFAQHGRLFFFEEPHYGDVQEPHLHISSRGENIYIAVPQLPHGLQTEEAEEIQRNLLDDLFQSQSIEKTVLWYYTPMALSFSDHLQPLLTVYDCMDELSAFKFAPTRLKELEQELFKKADVVFTGGQSLYEAKQKQHQAVYAFPSSIDKAHFAQASQEMPQPPDHAAIPKPRLGYYGVIDERMDLELLAALADARPEWQFVMVGPIVKIDPAMVPHRPNLHYLGGKSYQELPTYLSGWDVALMPFAINESTAFISPTKTPEYLAAGKPVVSTPIRDVVRPYGEKGLVHIAGTPQEFAEAVESAMQQQADEEWKERVQAFMANMSWDQTWQHMVELLAEAAHQKGGK</sequence>
<evidence type="ECO:0000256" key="1">
    <source>
        <dbReference type="SAM" id="MobiDB-lite"/>
    </source>
</evidence>
<protein>
    <submittedName>
        <fullName evidence="2">Glycosyltransferase family 1 protein</fullName>
    </submittedName>
</protein>
<organism evidence="2 3">
    <name type="scientific">Pontibacter toksunensis</name>
    <dbReference type="NCBI Taxonomy" id="1332631"/>
    <lineage>
        <taxon>Bacteria</taxon>
        <taxon>Pseudomonadati</taxon>
        <taxon>Bacteroidota</taxon>
        <taxon>Cytophagia</taxon>
        <taxon>Cytophagales</taxon>
        <taxon>Hymenobacteraceae</taxon>
        <taxon>Pontibacter</taxon>
    </lineage>
</organism>
<dbReference type="Proteomes" id="UP001597641">
    <property type="component" value="Unassembled WGS sequence"/>
</dbReference>
<accession>A0ABW6BLB9</accession>
<feature type="compositionally biased region" description="Basic and acidic residues" evidence="1">
    <location>
        <begin position="15"/>
        <end position="27"/>
    </location>
</feature>
<evidence type="ECO:0000313" key="2">
    <source>
        <dbReference type="EMBL" id="MFD2998733.1"/>
    </source>
</evidence>
<reference evidence="3" key="1">
    <citation type="journal article" date="2019" name="Int. J. Syst. Evol. Microbiol.">
        <title>The Global Catalogue of Microorganisms (GCM) 10K type strain sequencing project: providing services to taxonomists for standard genome sequencing and annotation.</title>
        <authorList>
            <consortium name="The Broad Institute Genomics Platform"/>
            <consortium name="The Broad Institute Genome Sequencing Center for Infectious Disease"/>
            <person name="Wu L."/>
            <person name="Ma J."/>
        </authorList>
    </citation>
    <scope>NUCLEOTIDE SEQUENCE [LARGE SCALE GENOMIC DNA]</scope>
    <source>
        <strain evidence="3">KCTC 23984</strain>
    </source>
</reference>